<evidence type="ECO:0000313" key="7">
    <source>
        <dbReference type="EMBL" id="CAH3014821.1"/>
    </source>
</evidence>
<dbReference type="InterPro" id="IPR016169">
    <property type="entry name" value="FAD-bd_PCMH_sub2"/>
</dbReference>
<proteinExistence type="inferred from homology"/>
<evidence type="ECO:0000256" key="4">
    <source>
        <dbReference type="ARBA" id="ARBA00022827"/>
    </source>
</evidence>
<organism evidence="7 8">
    <name type="scientific">Porites evermanni</name>
    <dbReference type="NCBI Taxonomy" id="104178"/>
    <lineage>
        <taxon>Eukaryota</taxon>
        <taxon>Metazoa</taxon>
        <taxon>Cnidaria</taxon>
        <taxon>Anthozoa</taxon>
        <taxon>Hexacorallia</taxon>
        <taxon>Scleractinia</taxon>
        <taxon>Fungiina</taxon>
        <taxon>Poritidae</taxon>
        <taxon>Porites</taxon>
    </lineage>
</organism>
<dbReference type="InterPro" id="IPR006094">
    <property type="entry name" value="Oxid_FAD_bind_N"/>
</dbReference>
<dbReference type="PANTHER" id="PTHR42973">
    <property type="entry name" value="BINDING OXIDOREDUCTASE, PUTATIVE (AFU_ORTHOLOGUE AFUA_1G17690)-RELATED"/>
    <property type="match status" value="1"/>
</dbReference>
<accession>A0ABN8LGQ5</accession>
<keyword evidence="3" id="KW-0285">Flavoprotein</keyword>
<evidence type="ECO:0000259" key="6">
    <source>
        <dbReference type="Pfam" id="PF01565"/>
    </source>
</evidence>
<evidence type="ECO:0000256" key="3">
    <source>
        <dbReference type="ARBA" id="ARBA00022630"/>
    </source>
</evidence>
<gene>
    <name evidence="7" type="ORF">PEVE_00007496</name>
</gene>
<dbReference type="Gene3D" id="3.30.465.10">
    <property type="match status" value="1"/>
</dbReference>
<comment type="caution">
    <text evidence="7">The sequence shown here is derived from an EMBL/GenBank/DDBJ whole genome shotgun (WGS) entry which is preliminary data.</text>
</comment>
<keyword evidence="8" id="KW-1185">Reference proteome</keyword>
<dbReference type="InterPro" id="IPR036318">
    <property type="entry name" value="FAD-bd_PCMH-like_sf"/>
</dbReference>
<dbReference type="SUPFAM" id="SSF56176">
    <property type="entry name" value="FAD-binding/transporter-associated domain-like"/>
    <property type="match status" value="1"/>
</dbReference>
<evidence type="ECO:0000313" key="8">
    <source>
        <dbReference type="Proteomes" id="UP001159427"/>
    </source>
</evidence>
<sequence length="424" mass="46848">MADFSSLKVALSGAVIFKSENNKTFQNEIEGTWNAVIRTRQPCAFVRVASVEDVVNTVKFCVHNKLEMCVCAAKNSDFALADNAVVIDLSDLNNVDSKTVPHSLVTPLGSYSQLGVAGFTLLGGTGFLSRSYGCTADNAMEFELVTASGDVIKANKKENADLFWGMKGCGSNFGVLTSITFQLHDIPDHVTGGSLYYSISQAPLVFKDIRDFIREKADNRISVYLIVHFETSGPQAICRFLFNGPTKEGNELLLELTNRTKPVDNKVKALPFDQFQTTGDWLVPRGLLYYSAKGSWVKDLTDDVLDIVCEAVNKAPESRTMACGFIYMPSLGGKLREMTDEDNAFPFKAAEYRVGAVVAAQDRNSYDVVKAWADGLDRKLSKYGIFPQGPEAEKVQKRLKELKIRYDPGNVFHQNVPNINPKKE</sequence>
<dbReference type="Pfam" id="PF01565">
    <property type="entry name" value="FAD_binding_4"/>
    <property type="match status" value="1"/>
</dbReference>
<evidence type="ECO:0000256" key="5">
    <source>
        <dbReference type="ARBA" id="ARBA00023002"/>
    </source>
</evidence>
<protein>
    <recommendedName>
        <fullName evidence="6">FAD linked oxidase N-terminal domain-containing protein</fullName>
    </recommendedName>
</protein>
<evidence type="ECO:0000256" key="1">
    <source>
        <dbReference type="ARBA" id="ARBA00001974"/>
    </source>
</evidence>
<keyword evidence="5" id="KW-0560">Oxidoreductase</keyword>
<evidence type="ECO:0000256" key="2">
    <source>
        <dbReference type="ARBA" id="ARBA00005466"/>
    </source>
</evidence>
<dbReference type="EMBL" id="CALNXI010000015">
    <property type="protein sequence ID" value="CAH3014821.1"/>
    <property type="molecule type" value="Genomic_DNA"/>
</dbReference>
<dbReference type="InterPro" id="IPR016167">
    <property type="entry name" value="FAD-bd_PCMH_sub1"/>
</dbReference>
<reference evidence="7 8" key="1">
    <citation type="submission" date="2022-05" db="EMBL/GenBank/DDBJ databases">
        <authorList>
            <consortium name="Genoscope - CEA"/>
            <person name="William W."/>
        </authorList>
    </citation>
    <scope>NUCLEOTIDE SEQUENCE [LARGE SCALE GENOMIC DNA]</scope>
</reference>
<dbReference type="Proteomes" id="UP001159427">
    <property type="component" value="Unassembled WGS sequence"/>
</dbReference>
<dbReference type="Gene3D" id="3.30.43.10">
    <property type="entry name" value="Uridine Diphospho-n-acetylenolpyruvylglucosamine Reductase, domain 2"/>
    <property type="match status" value="1"/>
</dbReference>
<keyword evidence="4" id="KW-0274">FAD</keyword>
<name>A0ABN8LGQ5_9CNID</name>
<dbReference type="InterPro" id="IPR050416">
    <property type="entry name" value="FAD-linked_Oxidoreductase"/>
</dbReference>
<dbReference type="PANTHER" id="PTHR42973:SF39">
    <property type="entry name" value="FAD-BINDING PCMH-TYPE DOMAIN-CONTAINING PROTEIN"/>
    <property type="match status" value="1"/>
</dbReference>
<feature type="domain" description="FAD linked oxidase N-terminal" evidence="6">
    <location>
        <begin position="94"/>
        <end position="154"/>
    </location>
</feature>
<comment type="similarity">
    <text evidence="2">Belongs to the oxygen-dependent FAD-linked oxidoreductase family.</text>
</comment>
<dbReference type="Gene3D" id="3.40.462.20">
    <property type="match status" value="1"/>
</dbReference>
<comment type="cofactor">
    <cofactor evidence="1">
        <name>FAD</name>
        <dbReference type="ChEBI" id="CHEBI:57692"/>
    </cofactor>
</comment>